<proteinExistence type="predicted"/>
<feature type="compositionally biased region" description="Basic and acidic residues" evidence="1">
    <location>
        <begin position="73"/>
        <end position="82"/>
    </location>
</feature>
<evidence type="ECO:0000313" key="5">
    <source>
        <dbReference type="Proteomes" id="UP000320593"/>
    </source>
</evidence>
<organism evidence="4 5">
    <name type="scientific">Roseibium hamelinense</name>
    <dbReference type="NCBI Taxonomy" id="150831"/>
    <lineage>
        <taxon>Bacteria</taxon>
        <taxon>Pseudomonadati</taxon>
        <taxon>Pseudomonadota</taxon>
        <taxon>Alphaproteobacteria</taxon>
        <taxon>Hyphomicrobiales</taxon>
        <taxon>Stappiaceae</taxon>
        <taxon>Roseibium</taxon>
    </lineage>
</organism>
<dbReference type="EMBL" id="VLLF01000005">
    <property type="protein sequence ID" value="TWI87060.1"/>
    <property type="molecule type" value="Genomic_DNA"/>
</dbReference>
<keyword evidence="2" id="KW-0812">Transmembrane</keyword>
<keyword evidence="3" id="KW-0732">Signal</keyword>
<dbReference type="RefSeq" id="WP_145343363.1">
    <property type="nucleotide sequence ID" value="NZ_SMLY01000076.1"/>
</dbReference>
<evidence type="ECO:0008006" key="6">
    <source>
        <dbReference type="Google" id="ProtNLM"/>
    </source>
</evidence>
<feature type="signal peptide" evidence="3">
    <location>
        <begin position="1"/>
        <end position="22"/>
    </location>
</feature>
<accession>A0A562T2V7</accession>
<dbReference type="Proteomes" id="UP000320593">
    <property type="component" value="Unassembled WGS sequence"/>
</dbReference>
<evidence type="ECO:0000256" key="1">
    <source>
        <dbReference type="SAM" id="MobiDB-lite"/>
    </source>
</evidence>
<dbReference type="Pfam" id="PF20506">
    <property type="entry name" value="DUF6732"/>
    <property type="match status" value="1"/>
</dbReference>
<sequence length="82" mass="8190">MKIRTGLSGFLGGILVPTAAFAHAGHLGELAGHSHWIGVAALAGAVALAGALALKGRKKTAAEDETTADDTTPSERDAEAAQ</sequence>
<keyword evidence="5" id="KW-1185">Reference proteome</keyword>
<dbReference type="OrthoDB" id="7877250at2"/>
<reference evidence="4 5" key="1">
    <citation type="submission" date="2019-07" db="EMBL/GenBank/DDBJ databases">
        <title>Genomic Encyclopedia of Archaeal and Bacterial Type Strains, Phase II (KMG-II): from individual species to whole genera.</title>
        <authorList>
            <person name="Goeker M."/>
        </authorList>
    </citation>
    <scope>NUCLEOTIDE SEQUENCE [LARGE SCALE GENOMIC DNA]</scope>
    <source>
        <strain evidence="4 5">ATCC BAA-252</strain>
    </source>
</reference>
<comment type="caution">
    <text evidence="4">The sequence shown here is derived from an EMBL/GenBank/DDBJ whole genome shotgun (WGS) entry which is preliminary data.</text>
</comment>
<feature type="chain" id="PRO_5021939152" description="LPXTG-motif cell wall-anchored protein" evidence="3">
    <location>
        <begin position="23"/>
        <end position="82"/>
    </location>
</feature>
<dbReference type="AlphaFoldDB" id="A0A562T2V7"/>
<keyword evidence="2" id="KW-1133">Transmembrane helix</keyword>
<keyword evidence="2" id="KW-0472">Membrane</keyword>
<evidence type="ECO:0000256" key="3">
    <source>
        <dbReference type="SAM" id="SignalP"/>
    </source>
</evidence>
<feature type="region of interest" description="Disordered" evidence="1">
    <location>
        <begin position="56"/>
        <end position="82"/>
    </location>
</feature>
<evidence type="ECO:0000313" key="4">
    <source>
        <dbReference type="EMBL" id="TWI87060.1"/>
    </source>
</evidence>
<dbReference type="InterPro" id="IPR046619">
    <property type="entry name" value="DUF6732"/>
</dbReference>
<name>A0A562T2V7_9HYPH</name>
<protein>
    <recommendedName>
        <fullName evidence="6">LPXTG-motif cell wall-anchored protein</fullName>
    </recommendedName>
</protein>
<feature type="transmembrane region" description="Helical" evidence="2">
    <location>
        <begin position="34"/>
        <end position="54"/>
    </location>
</feature>
<evidence type="ECO:0000256" key="2">
    <source>
        <dbReference type="SAM" id="Phobius"/>
    </source>
</evidence>
<gene>
    <name evidence="4" type="ORF">JM93_02297</name>
</gene>